<evidence type="ECO:0000313" key="7">
    <source>
        <dbReference type="Proteomes" id="UP000799770"/>
    </source>
</evidence>
<dbReference type="SMART" id="SM00653">
    <property type="entry name" value="eIF2B_5"/>
    <property type="match status" value="1"/>
</dbReference>
<keyword evidence="3" id="KW-0648">Protein biosynthesis</keyword>
<evidence type="ECO:0000259" key="5">
    <source>
        <dbReference type="SMART" id="SM00653"/>
    </source>
</evidence>
<feature type="compositionally biased region" description="Basic and acidic residues" evidence="4">
    <location>
        <begin position="246"/>
        <end position="260"/>
    </location>
</feature>
<dbReference type="InterPro" id="IPR002735">
    <property type="entry name" value="Transl_init_fac_IF2/IF5_dom"/>
</dbReference>
<feature type="region of interest" description="Disordered" evidence="4">
    <location>
        <begin position="221"/>
        <end position="260"/>
    </location>
</feature>
<dbReference type="EMBL" id="ML977326">
    <property type="protein sequence ID" value="KAF2114075.1"/>
    <property type="molecule type" value="Genomic_DNA"/>
</dbReference>
<evidence type="ECO:0000256" key="2">
    <source>
        <dbReference type="ARBA" id="ARBA00022540"/>
    </source>
</evidence>
<sequence>MITEHASHLKTETDQTSALENSSTRSIPAAKIPTSFFWTRTSPDIVKIQDDDPVAGTGLFAHNCAATIPYHLLLSRFYLQRDFHPSLNTYCEATKTLLKPHVVPIGNKRTILANFPEISRGFEDDTRDKHHLALSIFKQLGTSGTLHPRDVLVLRGRFRQGQIERVVSYYNRTYVLCSECESRDTLLWQGEKRGWFITCQNCGAEHSVPGVNFVCTLKVTRPRQKAPKEPEKEAEAEAAPESIPESEPRVFRKPEIKSKL</sequence>
<evidence type="ECO:0000313" key="6">
    <source>
        <dbReference type="EMBL" id="KAF2114075.1"/>
    </source>
</evidence>
<evidence type="ECO:0000256" key="4">
    <source>
        <dbReference type="SAM" id="MobiDB-lite"/>
    </source>
</evidence>
<dbReference type="AlphaFoldDB" id="A0A6A5Z3V6"/>
<evidence type="ECO:0000256" key="3">
    <source>
        <dbReference type="ARBA" id="ARBA00022917"/>
    </source>
</evidence>
<dbReference type="InterPro" id="IPR016190">
    <property type="entry name" value="Transl_init_fac_IF2/IF5_Zn-bd"/>
</dbReference>
<feature type="region of interest" description="Disordered" evidence="4">
    <location>
        <begin position="1"/>
        <end position="24"/>
    </location>
</feature>
<dbReference type="OrthoDB" id="3796400at2759"/>
<dbReference type="SUPFAM" id="SSF100966">
    <property type="entry name" value="Translation initiation factor 2 beta, aIF2beta, N-terminal domain"/>
    <property type="match status" value="1"/>
</dbReference>
<feature type="compositionally biased region" description="Polar residues" evidence="4">
    <location>
        <begin position="14"/>
        <end position="24"/>
    </location>
</feature>
<dbReference type="Proteomes" id="UP000799770">
    <property type="component" value="Unassembled WGS sequence"/>
</dbReference>
<dbReference type="Pfam" id="PF01873">
    <property type="entry name" value="eIF-5_eIF-2B"/>
    <property type="match status" value="1"/>
</dbReference>
<protein>
    <submittedName>
        <fullName evidence="6">Domain found in IF2B/IF5-domain-containing protein</fullName>
    </submittedName>
</protein>
<dbReference type="InterPro" id="IPR016189">
    <property type="entry name" value="Transl_init_fac_IF2/IF5_N"/>
</dbReference>
<evidence type="ECO:0000256" key="1">
    <source>
        <dbReference type="ARBA" id="ARBA00010397"/>
    </source>
</evidence>
<organism evidence="6 7">
    <name type="scientific">Lophiotrema nucula</name>
    <dbReference type="NCBI Taxonomy" id="690887"/>
    <lineage>
        <taxon>Eukaryota</taxon>
        <taxon>Fungi</taxon>
        <taxon>Dikarya</taxon>
        <taxon>Ascomycota</taxon>
        <taxon>Pezizomycotina</taxon>
        <taxon>Dothideomycetes</taxon>
        <taxon>Pleosporomycetidae</taxon>
        <taxon>Pleosporales</taxon>
        <taxon>Lophiotremataceae</taxon>
        <taxon>Lophiotrema</taxon>
    </lineage>
</organism>
<feature type="compositionally biased region" description="Basic and acidic residues" evidence="4">
    <location>
        <begin position="1"/>
        <end position="13"/>
    </location>
</feature>
<dbReference type="InterPro" id="IPR045196">
    <property type="entry name" value="IF2/IF5"/>
</dbReference>
<dbReference type="PANTHER" id="PTHR23001">
    <property type="entry name" value="EUKARYOTIC TRANSLATION INITIATION FACTOR"/>
    <property type="match status" value="1"/>
</dbReference>
<comment type="similarity">
    <text evidence="1">Belongs to the eIF-2-beta/eIF-5 family.</text>
</comment>
<dbReference type="Gene3D" id="3.30.30.170">
    <property type="match status" value="1"/>
</dbReference>
<reference evidence="6" key="1">
    <citation type="journal article" date="2020" name="Stud. Mycol.">
        <title>101 Dothideomycetes genomes: a test case for predicting lifestyles and emergence of pathogens.</title>
        <authorList>
            <person name="Haridas S."/>
            <person name="Albert R."/>
            <person name="Binder M."/>
            <person name="Bloem J."/>
            <person name="Labutti K."/>
            <person name="Salamov A."/>
            <person name="Andreopoulos B."/>
            <person name="Baker S."/>
            <person name="Barry K."/>
            <person name="Bills G."/>
            <person name="Bluhm B."/>
            <person name="Cannon C."/>
            <person name="Castanera R."/>
            <person name="Culley D."/>
            <person name="Daum C."/>
            <person name="Ezra D."/>
            <person name="Gonzalez J."/>
            <person name="Henrissat B."/>
            <person name="Kuo A."/>
            <person name="Liang C."/>
            <person name="Lipzen A."/>
            <person name="Lutzoni F."/>
            <person name="Magnuson J."/>
            <person name="Mondo S."/>
            <person name="Nolan M."/>
            <person name="Ohm R."/>
            <person name="Pangilinan J."/>
            <person name="Park H.-J."/>
            <person name="Ramirez L."/>
            <person name="Alfaro M."/>
            <person name="Sun H."/>
            <person name="Tritt A."/>
            <person name="Yoshinaga Y."/>
            <person name="Zwiers L.-H."/>
            <person name="Turgeon B."/>
            <person name="Goodwin S."/>
            <person name="Spatafora J."/>
            <person name="Crous P."/>
            <person name="Grigoriev I."/>
        </authorList>
    </citation>
    <scope>NUCLEOTIDE SEQUENCE</scope>
    <source>
        <strain evidence="6">CBS 627.86</strain>
    </source>
</reference>
<name>A0A6A5Z3V6_9PLEO</name>
<gene>
    <name evidence="6" type="ORF">BDV96DRAFT_647561</name>
</gene>
<feature type="compositionally biased region" description="Basic and acidic residues" evidence="4">
    <location>
        <begin position="226"/>
        <end position="235"/>
    </location>
</feature>
<keyword evidence="7" id="KW-1185">Reference proteome</keyword>
<dbReference type="GO" id="GO:0003743">
    <property type="term" value="F:translation initiation factor activity"/>
    <property type="evidence" value="ECO:0007669"/>
    <property type="project" value="UniProtKB-KW"/>
</dbReference>
<keyword evidence="2" id="KW-0396">Initiation factor</keyword>
<feature type="domain" description="Translation initiation factor IF2/IF5" evidence="5">
    <location>
        <begin position="92"/>
        <end position="205"/>
    </location>
</feature>
<proteinExistence type="inferred from homology"/>
<dbReference type="SUPFAM" id="SSF75689">
    <property type="entry name" value="Zinc-binding domain of translation initiation factor 2 beta"/>
    <property type="match status" value="1"/>
</dbReference>
<accession>A0A6A5Z3V6</accession>